<dbReference type="InterPro" id="IPR036242">
    <property type="entry name" value="Agglutinin_dom_sf"/>
</dbReference>
<dbReference type="InterPro" id="IPR053237">
    <property type="entry name" value="Natterin_C"/>
</dbReference>
<dbReference type="SUPFAM" id="SSF50382">
    <property type="entry name" value="Agglutinin"/>
    <property type="match status" value="1"/>
</dbReference>
<dbReference type="Gene3D" id="2.80.10.50">
    <property type="match status" value="1"/>
</dbReference>
<reference evidence="3" key="1">
    <citation type="journal article" date="2020" name="Nat. Commun.">
        <title>Genome assembly of wild tea tree DASZ reveals pedigree and selection history of tea varieties.</title>
        <authorList>
            <person name="Zhang W."/>
            <person name="Zhang Y."/>
            <person name="Qiu H."/>
            <person name="Guo Y."/>
            <person name="Wan H."/>
            <person name="Zhang X."/>
            <person name="Scossa F."/>
            <person name="Alseekh S."/>
            <person name="Zhang Q."/>
            <person name="Wang P."/>
            <person name="Xu L."/>
            <person name="Schmidt M.H."/>
            <person name="Jia X."/>
            <person name="Li D."/>
            <person name="Zhu A."/>
            <person name="Guo F."/>
            <person name="Chen W."/>
            <person name="Ni D."/>
            <person name="Usadel B."/>
            <person name="Fernie A.R."/>
            <person name="Wen W."/>
        </authorList>
    </citation>
    <scope>NUCLEOTIDE SEQUENCE [LARGE SCALE GENOMIC DNA]</scope>
    <source>
        <strain evidence="3">cv. G240</strain>
    </source>
</reference>
<name>A0A7J7GDM3_CAMSI</name>
<feature type="domain" description="Agglutinin" evidence="1">
    <location>
        <begin position="9"/>
        <end position="114"/>
    </location>
</feature>
<dbReference type="PANTHER" id="PTHR39244:SF5">
    <property type="entry name" value="NATTERIN-3-LIKE"/>
    <property type="match status" value="1"/>
</dbReference>
<dbReference type="InterPro" id="IPR008998">
    <property type="entry name" value="Agglutinin"/>
</dbReference>
<comment type="caution">
    <text evidence="2">The sequence shown here is derived from an EMBL/GenBank/DDBJ whole genome shotgun (WGS) entry which is preliminary data.</text>
</comment>
<dbReference type="AlphaFoldDB" id="A0A7J7GDM3"/>
<evidence type="ECO:0000313" key="3">
    <source>
        <dbReference type="Proteomes" id="UP000593564"/>
    </source>
</evidence>
<dbReference type="EMBL" id="JACBKZ010000012">
    <property type="protein sequence ID" value="KAF5937538.1"/>
    <property type="molecule type" value="Genomic_DNA"/>
</dbReference>
<sequence length="154" mass="17770">MQSFRAIQSKPIQKYVRYIYENPQLLGYLQASETHLENIYAQQRGEESPNLPGMANIKSIYSGKYWVPKENGPIWMVAADSDKIIEDLSSPKCTLFVIEYVDDTTVRLRHPALNLYVCLFKFEETYDNCLALFPLGEITGEKELFIPIKDDLPK</sequence>
<gene>
    <name evidence="2" type="ORF">HYC85_025044</name>
</gene>
<protein>
    <recommendedName>
        <fullName evidence="1">Agglutinin domain-containing protein</fullName>
    </recommendedName>
</protein>
<organism evidence="2 3">
    <name type="scientific">Camellia sinensis</name>
    <name type="common">Tea plant</name>
    <name type="synonym">Thea sinensis</name>
    <dbReference type="NCBI Taxonomy" id="4442"/>
    <lineage>
        <taxon>Eukaryota</taxon>
        <taxon>Viridiplantae</taxon>
        <taxon>Streptophyta</taxon>
        <taxon>Embryophyta</taxon>
        <taxon>Tracheophyta</taxon>
        <taxon>Spermatophyta</taxon>
        <taxon>Magnoliopsida</taxon>
        <taxon>eudicotyledons</taxon>
        <taxon>Gunneridae</taxon>
        <taxon>Pentapetalae</taxon>
        <taxon>asterids</taxon>
        <taxon>Ericales</taxon>
        <taxon>Theaceae</taxon>
        <taxon>Camellia</taxon>
    </lineage>
</organism>
<reference evidence="2 3" key="2">
    <citation type="submission" date="2020-07" db="EMBL/GenBank/DDBJ databases">
        <title>Genome assembly of wild tea tree DASZ reveals pedigree and selection history of tea varieties.</title>
        <authorList>
            <person name="Zhang W."/>
        </authorList>
    </citation>
    <scope>NUCLEOTIDE SEQUENCE [LARGE SCALE GENOMIC DNA]</scope>
    <source>
        <strain evidence="3">cv. G240</strain>
        <tissue evidence="2">Leaf</tissue>
    </source>
</reference>
<evidence type="ECO:0000313" key="2">
    <source>
        <dbReference type="EMBL" id="KAF5937538.1"/>
    </source>
</evidence>
<dbReference type="Pfam" id="PF07468">
    <property type="entry name" value="Agglutinin"/>
    <property type="match status" value="1"/>
</dbReference>
<accession>A0A7J7GDM3</accession>
<proteinExistence type="predicted"/>
<evidence type="ECO:0000259" key="1">
    <source>
        <dbReference type="Pfam" id="PF07468"/>
    </source>
</evidence>
<dbReference type="Proteomes" id="UP000593564">
    <property type="component" value="Unassembled WGS sequence"/>
</dbReference>
<keyword evidence="3" id="KW-1185">Reference proteome</keyword>
<dbReference type="PANTHER" id="PTHR39244">
    <property type="entry name" value="NATTERIN-4"/>
    <property type="match status" value="1"/>
</dbReference>